<evidence type="ECO:0000313" key="1">
    <source>
        <dbReference type="EMBL" id="KAF9524791.1"/>
    </source>
</evidence>
<organism evidence="1 2">
    <name type="scientific">Crepidotus variabilis</name>
    <dbReference type="NCBI Taxonomy" id="179855"/>
    <lineage>
        <taxon>Eukaryota</taxon>
        <taxon>Fungi</taxon>
        <taxon>Dikarya</taxon>
        <taxon>Basidiomycota</taxon>
        <taxon>Agaricomycotina</taxon>
        <taxon>Agaricomycetes</taxon>
        <taxon>Agaricomycetidae</taxon>
        <taxon>Agaricales</taxon>
        <taxon>Agaricineae</taxon>
        <taxon>Crepidotaceae</taxon>
        <taxon>Crepidotus</taxon>
    </lineage>
</organism>
<feature type="non-terminal residue" evidence="1">
    <location>
        <position position="58"/>
    </location>
</feature>
<sequence length="58" mass="6528">PFKSHLVALLSIYELGPLPGAPIPRYEGPEDWQTETILRSLKGLARRVWDAEEVVGRV</sequence>
<feature type="non-terminal residue" evidence="1">
    <location>
        <position position="1"/>
    </location>
</feature>
<name>A0A9P6JL28_9AGAR</name>
<dbReference type="Proteomes" id="UP000807306">
    <property type="component" value="Unassembled WGS sequence"/>
</dbReference>
<dbReference type="EMBL" id="MU157893">
    <property type="protein sequence ID" value="KAF9524791.1"/>
    <property type="molecule type" value="Genomic_DNA"/>
</dbReference>
<comment type="caution">
    <text evidence="1">The sequence shown here is derived from an EMBL/GenBank/DDBJ whole genome shotgun (WGS) entry which is preliminary data.</text>
</comment>
<dbReference type="OrthoDB" id="3133167at2759"/>
<gene>
    <name evidence="1" type="ORF">CPB83DRAFT_745499</name>
</gene>
<reference evidence="1" key="1">
    <citation type="submission" date="2020-11" db="EMBL/GenBank/DDBJ databases">
        <authorList>
            <consortium name="DOE Joint Genome Institute"/>
            <person name="Ahrendt S."/>
            <person name="Riley R."/>
            <person name="Andreopoulos W."/>
            <person name="Labutti K."/>
            <person name="Pangilinan J."/>
            <person name="Ruiz-Duenas F.J."/>
            <person name="Barrasa J.M."/>
            <person name="Sanchez-Garcia M."/>
            <person name="Camarero S."/>
            <person name="Miyauchi S."/>
            <person name="Serrano A."/>
            <person name="Linde D."/>
            <person name="Babiker R."/>
            <person name="Drula E."/>
            <person name="Ayuso-Fernandez I."/>
            <person name="Pacheco R."/>
            <person name="Padilla G."/>
            <person name="Ferreira P."/>
            <person name="Barriuso J."/>
            <person name="Kellner H."/>
            <person name="Castanera R."/>
            <person name="Alfaro M."/>
            <person name="Ramirez L."/>
            <person name="Pisabarro A.G."/>
            <person name="Kuo A."/>
            <person name="Tritt A."/>
            <person name="Lipzen A."/>
            <person name="He G."/>
            <person name="Yan M."/>
            <person name="Ng V."/>
            <person name="Cullen D."/>
            <person name="Martin F."/>
            <person name="Rosso M.-N."/>
            <person name="Henrissat B."/>
            <person name="Hibbett D."/>
            <person name="Martinez A.T."/>
            <person name="Grigoriev I.V."/>
        </authorList>
    </citation>
    <scope>NUCLEOTIDE SEQUENCE</scope>
    <source>
        <strain evidence="1">CBS 506.95</strain>
    </source>
</reference>
<dbReference type="AlphaFoldDB" id="A0A9P6JL28"/>
<protein>
    <submittedName>
        <fullName evidence="1">Uncharacterized protein</fullName>
    </submittedName>
</protein>
<keyword evidence="2" id="KW-1185">Reference proteome</keyword>
<accession>A0A9P6JL28</accession>
<proteinExistence type="predicted"/>
<evidence type="ECO:0000313" key="2">
    <source>
        <dbReference type="Proteomes" id="UP000807306"/>
    </source>
</evidence>